<dbReference type="Gene3D" id="1.10.8.430">
    <property type="entry name" value="Helical domain of apoptotic protease-activating factors"/>
    <property type="match status" value="1"/>
</dbReference>
<dbReference type="Gene3D" id="3.80.10.10">
    <property type="entry name" value="Ribonuclease Inhibitor"/>
    <property type="match status" value="4"/>
</dbReference>
<organism evidence="5 6">
    <name type="scientific">Coffea arabica</name>
    <name type="common">Arabian coffee</name>
    <dbReference type="NCBI Taxonomy" id="13443"/>
    <lineage>
        <taxon>Eukaryota</taxon>
        <taxon>Viridiplantae</taxon>
        <taxon>Streptophyta</taxon>
        <taxon>Embryophyta</taxon>
        <taxon>Tracheophyta</taxon>
        <taxon>Spermatophyta</taxon>
        <taxon>Magnoliopsida</taxon>
        <taxon>eudicotyledons</taxon>
        <taxon>Gunneridae</taxon>
        <taxon>Pentapetalae</taxon>
        <taxon>asterids</taxon>
        <taxon>lamiids</taxon>
        <taxon>Gentianales</taxon>
        <taxon>Rubiaceae</taxon>
        <taxon>Ixoroideae</taxon>
        <taxon>Gardenieae complex</taxon>
        <taxon>Bertiereae - Coffeeae clade</taxon>
        <taxon>Coffeeae</taxon>
        <taxon>Coffea</taxon>
    </lineage>
</organism>
<dbReference type="Pfam" id="PF01582">
    <property type="entry name" value="TIR"/>
    <property type="match status" value="1"/>
</dbReference>
<sequence length="1382" mass="155815">MGDEDDDAAWFSSSNSTPSYRFRWDVFLSFRGEDTRHNFTERLYNELVLRGVRTFRDDEGLERGEEIAPSLVDAIKDSAASIAVISENYANSKWCLEELAVILECKRLMLPVFYEVDPSDVRRQKGPFETDFRNHDTDVAADKVSRWRDAMSKAGRISGWDSRTWNELDLIHSLVKKIMAKLNDTPLGVAKYPVGISSRLDILLRKLDVKGNGVRIIGFHGMGGIGKTTLAKALFNKLVSHFKTRSFISNVRQISQDSGLTYLQSKFLGDVNSTVPPTIHDIARGIIYIKEAVHDKPVLLVLDDIDDANQLNALAGGRDWFYEGSRIIITTRTKEVLPQNIVDEVYEVNGLIYPEALQLFSYHAFGREKPNMDFMKLSEQIVNLTGGLPLALEVIGSSMFYKRRKTEWIDELEKLKQIRPNHLQDVLEISFKGLDDQEKCVFLDLACFFVNSNLIREDAIDIFKGCGFNAEVAITDLTARSLVKIIEGNVLWMHDQIRDMGRQIVQRESYADAGKRSRLWSQGEIMMVLKNRKGTRSIEGITLDFGKKQELSSEKADKVNARKFPGLESAVIFLKKQYKKCFGHTAKEDGDLLNTESFKGMVNLRLLQINHAKLEGNFEILPAELKWLQWKGCPLESLPSALFSRDVAILDVSQSSIVQLWGHSFVGHWQQNKMAKKLFVVNASNCYHLKEIPDLSGFCLEKLILERCKGLVKIHHSLGDMSTLTYLNLRECENLLELPSDISGLRNLEKLILSGCINLRELPEDLSGLRSLKELLLDRTPIMKLPDTIFRLKNLDVFNLAGCYRLDLLPHSIGNLNSLRELILSGTALQTLPDSIGNLSNLELLNLRMCKPLTSIANSIGNLTSLVELCLDRSSIKELPESIGSISHLKFLMLGHCRSLSKLPDSIGRLSSLVRLHLEGTQLKEIPDQVGALNNLEQLKLGSIELLDSIPGSICGMLSLRDVELDNLSIAELPESIGLLERLDTLKLNNCKNLRKLPASIGNLASLRYLYMDKNAVTELPDEIGRLLRLKVLRMAKHPDSGAPNNNGRESNQTDLVAEHQIQPVVLPKSFSGLSSLEELDARSWRISGKLSDDLEKLSSLQTLNLGDNDFHLLPSSLRGLSVLKKLLLPKCKELKLLPPLPSSLVELNVANCYALEYLADISSLENLEELQLTNCKKITDIPGLECLKSLKRLYTGGCNSCLPAIKKRLSKDALRHIIYLCVPSTEIPSWFAQELPRFSIRKNLKLKAVIIGVVVSLDQQVEDNFRKKLPAIVDIQAKIIRLNDAIFTKTLYLLGVPDTDEDQLYLCRFHEFQQLVFMLEDGDKIAVTMRENPRFNGLVLKKHGIHLVFEGDDDYDENDEELFDESHQSVSKRLANFFSSL</sequence>
<dbReference type="PRINTS" id="PR00364">
    <property type="entry name" value="DISEASERSIST"/>
</dbReference>
<dbReference type="SMART" id="SM00255">
    <property type="entry name" value="TIR"/>
    <property type="match status" value="1"/>
</dbReference>
<dbReference type="SUPFAM" id="SSF52200">
    <property type="entry name" value="Toll/Interleukin receptor TIR domain"/>
    <property type="match status" value="1"/>
</dbReference>
<evidence type="ECO:0000259" key="4">
    <source>
        <dbReference type="PROSITE" id="PS50104"/>
    </source>
</evidence>
<evidence type="ECO:0000313" key="7">
    <source>
        <dbReference type="RefSeq" id="XP_071927829.1"/>
    </source>
</evidence>
<dbReference type="PROSITE" id="PS51450">
    <property type="entry name" value="LRR"/>
    <property type="match status" value="1"/>
</dbReference>
<dbReference type="InterPro" id="IPR055414">
    <property type="entry name" value="LRR_R13L4/SHOC2-like"/>
</dbReference>
<dbReference type="InterPro" id="IPR044974">
    <property type="entry name" value="Disease_R_plants"/>
</dbReference>
<dbReference type="SUPFAM" id="SSF52540">
    <property type="entry name" value="P-loop containing nucleoside triphosphate hydrolases"/>
    <property type="match status" value="1"/>
</dbReference>
<keyword evidence="3" id="KW-0611">Plant defense</keyword>
<dbReference type="InterPro" id="IPR032675">
    <property type="entry name" value="LRR_dom_sf"/>
</dbReference>
<dbReference type="SUPFAM" id="SSF52058">
    <property type="entry name" value="L domain-like"/>
    <property type="match status" value="2"/>
</dbReference>
<dbReference type="InterPro" id="IPR000157">
    <property type="entry name" value="TIR_dom"/>
</dbReference>
<evidence type="ECO:0000256" key="3">
    <source>
        <dbReference type="ARBA" id="ARBA00022821"/>
    </source>
</evidence>
<name>A0ABM4W7R2_COFAR</name>
<dbReference type="InterPro" id="IPR042197">
    <property type="entry name" value="Apaf_helical"/>
</dbReference>
<dbReference type="InterPro" id="IPR035897">
    <property type="entry name" value="Toll_tir_struct_dom_sf"/>
</dbReference>
<dbReference type="InterPro" id="IPR058192">
    <property type="entry name" value="WHD_ROQ1-like"/>
</dbReference>
<gene>
    <name evidence="6 7" type="primary">LOC140021024</name>
</gene>
<keyword evidence="1" id="KW-0433">Leucine-rich repeat</keyword>
<protein>
    <recommendedName>
        <fullName evidence="4">TIR domain-containing protein</fullName>
    </recommendedName>
</protein>
<evidence type="ECO:0000313" key="6">
    <source>
        <dbReference type="RefSeq" id="XP_071927828.1"/>
    </source>
</evidence>
<dbReference type="InterPro" id="IPR001611">
    <property type="entry name" value="Leu-rich_rpt"/>
</dbReference>
<keyword evidence="5" id="KW-1185">Reference proteome</keyword>
<evidence type="ECO:0000256" key="1">
    <source>
        <dbReference type="ARBA" id="ARBA00022614"/>
    </source>
</evidence>
<dbReference type="Gene3D" id="3.40.50.300">
    <property type="entry name" value="P-loop containing nucleotide triphosphate hydrolases"/>
    <property type="match status" value="1"/>
</dbReference>
<feature type="domain" description="TIR" evidence="4">
    <location>
        <begin position="22"/>
        <end position="182"/>
    </location>
</feature>
<dbReference type="InterPro" id="IPR002182">
    <property type="entry name" value="NB-ARC"/>
</dbReference>
<dbReference type="RefSeq" id="XP_071927828.1">
    <property type="nucleotide sequence ID" value="XM_072071727.1"/>
</dbReference>
<dbReference type="PANTHER" id="PTHR11017:SF416">
    <property type="entry name" value="DISEASE RESISTANCE PROTEIN TAO1-LIKE ISOFORM X1"/>
    <property type="match status" value="1"/>
</dbReference>
<accession>A0ABM4W7R2</accession>
<evidence type="ECO:0000256" key="2">
    <source>
        <dbReference type="ARBA" id="ARBA00022737"/>
    </source>
</evidence>
<reference evidence="6 7" key="1">
    <citation type="submission" date="2025-05" db="UniProtKB">
        <authorList>
            <consortium name="RefSeq"/>
        </authorList>
    </citation>
    <scope>IDENTIFICATION</scope>
    <source>
        <tissue evidence="6 7">Leaves</tissue>
    </source>
</reference>
<dbReference type="InterPro" id="IPR003591">
    <property type="entry name" value="Leu-rich_rpt_typical-subtyp"/>
</dbReference>
<dbReference type="SMART" id="SM00369">
    <property type="entry name" value="LRR_TYP"/>
    <property type="match status" value="7"/>
</dbReference>
<dbReference type="Pfam" id="PF00931">
    <property type="entry name" value="NB-ARC"/>
    <property type="match status" value="1"/>
</dbReference>
<dbReference type="PANTHER" id="PTHR11017">
    <property type="entry name" value="LEUCINE-RICH REPEAT-CONTAINING PROTEIN"/>
    <property type="match status" value="1"/>
</dbReference>
<dbReference type="Gene3D" id="3.40.50.10140">
    <property type="entry name" value="Toll/interleukin-1 receptor homology (TIR) domain"/>
    <property type="match status" value="1"/>
</dbReference>
<dbReference type="Pfam" id="PF23598">
    <property type="entry name" value="LRR_14"/>
    <property type="match status" value="2"/>
</dbReference>
<keyword evidence="2" id="KW-0677">Repeat</keyword>
<dbReference type="GeneID" id="140021024"/>
<dbReference type="RefSeq" id="XP_071927829.1">
    <property type="nucleotide sequence ID" value="XM_072071728.1"/>
</dbReference>
<dbReference type="Pfam" id="PF23282">
    <property type="entry name" value="WHD_ROQ1"/>
    <property type="match status" value="1"/>
</dbReference>
<evidence type="ECO:0000313" key="5">
    <source>
        <dbReference type="Proteomes" id="UP001652660"/>
    </source>
</evidence>
<dbReference type="PROSITE" id="PS50104">
    <property type="entry name" value="TIR"/>
    <property type="match status" value="1"/>
</dbReference>
<dbReference type="Proteomes" id="UP001652660">
    <property type="component" value="Chromosome 11e"/>
</dbReference>
<dbReference type="InterPro" id="IPR027417">
    <property type="entry name" value="P-loop_NTPase"/>
</dbReference>
<proteinExistence type="predicted"/>